<evidence type="ECO:0000256" key="10">
    <source>
        <dbReference type="SAM" id="Phobius"/>
    </source>
</evidence>
<dbReference type="SMART" id="SM00220">
    <property type="entry name" value="S_TKc"/>
    <property type="match status" value="1"/>
</dbReference>
<reference evidence="12 13" key="1">
    <citation type="submission" date="2019-02" db="EMBL/GenBank/DDBJ databases">
        <title>Deep-cultivation of Planctomycetes and their phenomic and genomic characterization uncovers novel biology.</title>
        <authorList>
            <person name="Wiegand S."/>
            <person name="Jogler M."/>
            <person name="Boedeker C."/>
            <person name="Pinto D."/>
            <person name="Vollmers J."/>
            <person name="Rivas-Marin E."/>
            <person name="Kohn T."/>
            <person name="Peeters S.H."/>
            <person name="Heuer A."/>
            <person name="Rast P."/>
            <person name="Oberbeckmann S."/>
            <person name="Bunk B."/>
            <person name="Jeske O."/>
            <person name="Meyerdierks A."/>
            <person name="Storesund J.E."/>
            <person name="Kallscheuer N."/>
            <person name="Luecker S."/>
            <person name="Lage O.M."/>
            <person name="Pohl T."/>
            <person name="Merkel B.J."/>
            <person name="Hornburger P."/>
            <person name="Mueller R.-W."/>
            <person name="Bruemmer F."/>
            <person name="Labrenz M."/>
            <person name="Spormann A.M."/>
            <person name="Op den Camp H."/>
            <person name="Overmann J."/>
            <person name="Amann R."/>
            <person name="Jetten M.S.M."/>
            <person name="Mascher T."/>
            <person name="Medema M.H."/>
            <person name="Devos D.P."/>
            <person name="Kaster A.-K."/>
            <person name="Ovreas L."/>
            <person name="Rohde M."/>
            <person name="Galperin M.Y."/>
            <person name="Jogler C."/>
        </authorList>
    </citation>
    <scope>NUCLEOTIDE SEQUENCE [LARGE SCALE GENOMIC DNA]</scope>
    <source>
        <strain evidence="12 13">Q31a</strain>
    </source>
</reference>
<dbReference type="InterPro" id="IPR008271">
    <property type="entry name" value="Ser/Thr_kinase_AS"/>
</dbReference>
<organism evidence="12 13">
    <name type="scientific">Aureliella helgolandensis</name>
    <dbReference type="NCBI Taxonomy" id="2527968"/>
    <lineage>
        <taxon>Bacteria</taxon>
        <taxon>Pseudomonadati</taxon>
        <taxon>Planctomycetota</taxon>
        <taxon>Planctomycetia</taxon>
        <taxon>Pirellulales</taxon>
        <taxon>Pirellulaceae</taxon>
        <taxon>Aureliella</taxon>
    </lineage>
</organism>
<dbReference type="PROSITE" id="PS50011">
    <property type="entry name" value="PROTEIN_KINASE_DOM"/>
    <property type="match status" value="1"/>
</dbReference>
<dbReference type="Proteomes" id="UP000318017">
    <property type="component" value="Chromosome"/>
</dbReference>
<dbReference type="GO" id="GO:0005524">
    <property type="term" value="F:ATP binding"/>
    <property type="evidence" value="ECO:0007669"/>
    <property type="project" value="UniProtKB-UniRule"/>
</dbReference>
<dbReference type="CDD" id="cd14014">
    <property type="entry name" value="STKc_PknB_like"/>
    <property type="match status" value="1"/>
</dbReference>
<dbReference type="Gene3D" id="1.10.510.10">
    <property type="entry name" value="Transferase(Phosphotransferase) domain 1"/>
    <property type="match status" value="1"/>
</dbReference>
<feature type="transmembrane region" description="Helical" evidence="10">
    <location>
        <begin position="495"/>
        <end position="512"/>
    </location>
</feature>
<feature type="transmembrane region" description="Helical" evidence="10">
    <location>
        <begin position="365"/>
        <end position="386"/>
    </location>
</feature>
<keyword evidence="13" id="KW-1185">Reference proteome</keyword>
<dbReference type="KEGG" id="ahel:Q31a_07450"/>
<evidence type="ECO:0000313" key="13">
    <source>
        <dbReference type="Proteomes" id="UP000318017"/>
    </source>
</evidence>
<evidence type="ECO:0000256" key="8">
    <source>
        <dbReference type="ARBA" id="ARBA00023136"/>
    </source>
</evidence>
<dbReference type="GO" id="GO:0016020">
    <property type="term" value="C:membrane"/>
    <property type="evidence" value="ECO:0007669"/>
    <property type="project" value="UniProtKB-SubCell"/>
</dbReference>
<dbReference type="PROSITE" id="PS00107">
    <property type="entry name" value="PROTEIN_KINASE_ATP"/>
    <property type="match status" value="1"/>
</dbReference>
<feature type="transmembrane region" description="Helical" evidence="10">
    <location>
        <begin position="462"/>
        <end position="489"/>
    </location>
</feature>
<dbReference type="Pfam" id="PF06271">
    <property type="entry name" value="RDD"/>
    <property type="match status" value="1"/>
</dbReference>
<evidence type="ECO:0000256" key="6">
    <source>
        <dbReference type="ARBA" id="ARBA00022840"/>
    </source>
</evidence>
<keyword evidence="2 12" id="KW-0808">Transferase</keyword>
<dbReference type="RefSeq" id="WP_145074042.1">
    <property type="nucleotide sequence ID" value="NZ_CP036298.1"/>
</dbReference>
<keyword evidence="6 9" id="KW-0067">ATP-binding</keyword>
<dbReference type="EC" id="2.7.11.1" evidence="12"/>
<gene>
    <name evidence="12" type="primary">prkC_6</name>
    <name evidence="12" type="ORF">Q31a_07450</name>
</gene>
<dbReference type="InterPro" id="IPR011009">
    <property type="entry name" value="Kinase-like_dom_sf"/>
</dbReference>
<keyword evidence="5 12" id="KW-0418">Kinase</keyword>
<dbReference type="PROSITE" id="PS00108">
    <property type="entry name" value="PROTEIN_KINASE_ST"/>
    <property type="match status" value="1"/>
</dbReference>
<dbReference type="PANTHER" id="PTHR43289:SF34">
    <property type="entry name" value="SERINE_THREONINE-PROTEIN KINASE YBDM-RELATED"/>
    <property type="match status" value="1"/>
</dbReference>
<dbReference type="Pfam" id="PF00069">
    <property type="entry name" value="Pkinase"/>
    <property type="match status" value="1"/>
</dbReference>
<accession>A0A518G1Q3</accession>
<sequence>MESSFSPDEPTPVPRSVTYRCSCGGNVQIQVGGEGVCETCGRTVDLRGGDTTHTVSFCAEVGSGTSFHLADGPDRTGEVLGHFRLLAKLGYGGMGAVYRAQDESLQRLVAVKVMRSAQEGGEGDGAKQVARLLDEAVSQAKLNHPNVVTIYYVGRVGEEPFLAMELLPGPTLGALIANGPLPFGEVIHYAQQVVAALKHASVHGLVHGDIKPSNLILTGDKTVKLSDFGLAKTEQTSPKNGVSGTLSYMAPELVIGGDPSDQSDMYSLGVTLFELSFGRRPYAIVGSTLREQLRSQRRAQIAFPEKWPNSVPEQWREVIAKLTAREPAERYANYVELAHVLDDLAPVGVTNAGLLNRSMAYLVDLAFWGLFLLLLSLAALFTPQIVEQIEILSRQDETLAYYIHLLTQRLARLGLLAPLVPLVATWMEWRGWRTVGRYLFQLRVVDTHGLLIRPRTRLFRSLFRYVPLWVSSFTVFAMACGLDLVAVILAPLDEIIILLNLILVLGPSRMALHDRLFRTHVVLDTKIDRRQ</sequence>
<name>A0A518G1Q3_9BACT</name>
<feature type="domain" description="Protein kinase" evidence="11">
    <location>
        <begin position="83"/>
        <end position="342"/>
    </location>
</feature>
<dbReference type="InterPro" id="IPR017441">
    <property type="entry name" value="Protein_kinase_ATP_BS"/>
</dbReference>
<keyword evidence="4 9" id="KW-0547">Nucleotide-binding</keyword>
<evidence type="ECO:0000256" key="7">
    <source>
        <dbReference type="ARBA" id="ARBA00022989"/>
    </source>
</evidence>
<evidence type="ECO:0000256" key="4">
    <source>
        <dbReference type="ARBA" id="ARBA00022741"/>
    </source>
</evidence>
<dbReference type="PANTHER" id="PTHR43289">
    <property type="entry name" value="MITOGEN-ACTIVATED PROTEIN KINASE KINASE KINASE 20-RELATED"/>
    <property type="match status" value="1"/>
</dbReference>
<keyword evidence="3 10" id="KW-0812">Transmembrane</keyword>
<proteinExistence type="predicted"/>
<evidence type="ECO:0000259" key="11">
    <source>
        <dbReference type="PROSITE" id="PS50011"/>
    </source>
</evidence>
<dbReference type="GO" id="GO:0004674">
    <property type="term" value="F:protein serine/threonine kinase activity"/>
    <property type="evidence" value="ECO:0007669"/>
    <property type="project" value="UniProtKB-EC"/>
</dbReference>
<evidence type="ECO:0000256" key="9">
    <source>
        <dbReference type="PROSITE-ProRule" id="PRU10141"/>
    </source>
</evidence>
<dbReference type="InterPro" id="IPR000719">
    <property type="entry name" value="Prot_kinase_dom"/>
</dbReference>
<comment type="subcellular location">
    <subcellularLocation>
        <location evidence="1">Membrane</location>
        <topology evidence="1">Multi-pass membrane protein</topology>
    </subcellularLocation>
</comment>
<protein>
    <submittedName>
        <fullName evidence="12">Serine/threonine-protein kinase PrkC</fullName>
        <ecNumber evidence="12">2.7.11.1</ecNumber>
    </submittedName>
</protein>
<dbReference type="OrthoDB" id="6111975at2"/>
<dbReference type="Gene3D" id="3.30.200.20">
    <property type="entry name" value="Phosphorylase Kinase, domain 1"/>
    <property type="match status" value="1"/>
</dbReference>
<evidence type="ECO:0000256" key="5">
    <source>
        <dbReference type="ARBA" id="ARBA00022777"/>
    </source>
</evidence>
<evidence type="ECO:0000256" key="2">
    <source>
        <dbReference type="ARBA" id="ARBA00022679"/>
    </source>
</evidence>
<dbReference type="EMBL" id="CP036298">
    <property type="protein sequence ID" value="QDV22460.1"/>
    <property type="molecule type" value="Genomic_DNA"/>
</dbReference>
<evidence type="ECO:0000256" key="3">
    <source>
        <dbReference type="ARBA" id="ARBA00022692"/>
    </source>
</evidence>
<evidence type="ECO:0000313" key="12">
    <source>
        <dbReference type="EMBL" id="QDV22460.1"/>
    </source>
</evidence>
<evidence type="ECO:0000256" key="1">
    <source>
        <dbReference type="ARBA" id="ARBA00004141"/>
    </source>
</evidence>
<dbReference type="SUPFAM" id="SSF56112">
    <property type="entry name" value="Protein kinase-like (PK-like)"/>
    <property type="match status" value="1"/>
</dbReference>
<keyword evidence="7 10" id="KW-1133">Transmembrane helix</keyword>
<dbReference type="AlphaFoldDB" id="A0A518G1Q3"/>
<keyword evidence="8 10" id="KW-0472">Membrane</keyword>
<feature type="binding site" evidence="9">
    <location>
        <position position="112"/>
    </location>
    <ligand>
        <name>ATP</name>
        <dbReference type="ChEBI" id="CHEBI:30616"/>
    </ligand>
</feature>
<dbReference type="InterPro" id="IPR010432">
    <property type="entry name" value="RDD"/>
</dbReference>